<keyword evidence="1" id="KW-0812">Transmembrane</keyword>
<proteinExistence type="predicted"/>
<dbReference type="RefSeq" id="WP_037241761.1">
    <property type="nucleotide sequence ID" value="NZ_JAEMUK010000078.1"/>
</dbReference>
<evidence type="ECO:0000313" key="3">
    <source>
        <dbReference type="Proteomes" id="UP000623250"/>
    </source>
</evidence>
<keyword evidence="1" id="KW-1133">Transmembrane helix</keyword>
<keyword evidence="3" id="KW-1185">Reference proteome</keyword>
<evidence type="ECO:0000256" key="1">
    <source>
        <dbReference type="SAM" id="Phobius"/>
    </source>
</evidence>
<gene>
    <name evidence="2" type="ORF">JDN41_12050</name>
</gene>
<dbReference type="Proteomes" id="UP000623250">
    <property type="component" value="Unassembled WGS sequence"/>
</dbReference>
<protein>
    <recommendedName>
        <fullName evidence="4">DUF1467 domain-containing protein</fullName>
    </recommendedName>
</protein>
<feature type="transmembrane region" description="Helical" evidence="1">
    <location>
        <begin position="38"/>
        <end position="57"/>
    </location>
</feature>
<evidence type="ECO:0000313" key="2">
    <source>
        <dbReference type="EMBL" id="MBJ7544277.1"/>
    </source>
</evidence>
<name>A0A8I1GBZ5_9HYPH</name>
<dbReference type="AlphaFoldDB" id="A0A8I1GBZ5"/>
<evidence type="ECO:0008006" key="4">
    <source>
        <dbReference type="Google" id="ProtNLM"/>
    </source>
</evidence>
<comment type="caution">
    <text evidence="2">The sequence shown here is derived from an EMBL/GenBank/DDBJ whole genome shotgun (WGS) entry which is preliminary data.</text>
</comment>
<reference evidence="2 3" key="1">
    <citation type="submission" date="2020-12" db="EMBL/GenBank/DDBJ databases">
        <title>Revised draft genomes of Rhodomicrobium vannielii ATCC 17100 and Rhodomicrobium udaipurense JA643.</title>
        <authorList>
            <person name="Conners E.M."/>
            <person name="Davenport E.J."/>
            <person name="Bose A."/>
        </authorList>
    </citation>
    <scope>NUCLEOTIDE SEQUENCE [LARGE SCALE GENOMIC DNA]</scope>
    <source>
        <strain evidence="2 3">JA643</strain>
    </source>
</reference>
<accession>A0A8I1GBZ5</accession>
<organism evidence="2 3">
    <name type="scientific">Rhodomicrobium udaipurense</name>
    <dbReference type="NCBI Taxonomy" id="1202716"/>
    <lineage>
        <taxon>Bacteria</taxon>
        <taxon>Pseudomonadati</taxon>
        <taxon>Pseudomonadota</taxon>
        <taxon>Alphaproteobacteria</taxon>
        <taxon>Hyphomicrobiales</taxon>
        <taxon>Hyphomicrobiaceae</taxon>
        <taxon>Rhodomicrobium</taxon>
    </lineage>
</organism>
<dbReference type="EMBL" id="JAEMUK010000078">
    <property type="protein sequence ID" value="MBJ7544277.1"/>
    <property type="molecule type" value="Genomic_DNA"/>
</dbReference>
<keyword evidence="1" id="KW-0472">Membrane</keyword>
<sequence>MNILLAIALFVTCWWIVFLFSIPRKVGADGEIAAPRTGLFANVVLATVVATVIVLALHEAISLGIIDTAAFLPRE</sequence>